<dbReference type="InterPro" id="IPR036390">
    <property type="entry name" value="WH_DNA-bd_sf"/>
</dbReference>
<dbReference type="GO" id="GO:0045892">
    <property type="term" value="P:negative regulation of DNA-templated transcription"/>
    <property type="evidence" value="ECO:0007669"/>
    <property type="project" value="TreeGrafter"/>
</dbReference>
<dbReference type="PANTHER" id="PTHR33202:SF6">
    <property type="entry name" value="ZINC UPTAKE REGULATION PROTEIN"/>
    <property type="match status" value="1"/>
</dbReference>
<dbReference type="RefSeq" id="WP_369600759.1">
    <property type="nucleotide sequence ID" value="NZ_CP154858.1"/>
</dbReference>
<dbReference type="InterPro" id="IPR036388">
    <property type="entry name" value="WH-like_DNA-bd_sf"/>
</dbReference>
<keyword evidence="3 7" id="KW-0862">Zinc</keyword>
<name>A0AB39UUQ6_9GAMM</name>
<evidence type="ECO:0000256" key="2">
    <source>
        <dbReference type="ARBA" id="ARBA00022491"/>
    </source>
</evidence>
<reference evidence="10" key="1">
    <citation type="submission" date="2024-05" db="EMBL/GenBank/DDBJ databases">
        <title>Genome sequencing of novel strain.</title>
        <authorList>
            <person name="Ganbat D."/>
            <person name="Ganbat S."/>
            <person name="Lee S.-J."/>
        </authorList>
    </citation>
    <scope>NUCLEOTIDE SEQUENCE</scope>
    <source>
        <strain evidence="10">SMD15-11</strain>
    </source>
</reference>
<comment type="subcellular location">
    <subcellularLocation>
        <location evidence="9">Cytoplasm</location>
    </subcellularLocation>
</comment>
<dbReference type="Gene3D" id="1.10.10.10">
    <property type="entry name" value="Winged helix-like DNA-binding domain superfamily/Winged helix DNA-binding domain"/>
    <property type="match status" value="1"/>
</dbReference>
<keyword evidence="6 9" id="KW-0804">Transcription</keyword>
<evidence type="ECO:0000256" key="6">
    <source>
        <dbReference type="ARBA" id="ARBA00023163"/>
    </source>
</evidence>
<dbReference type="GO" id="GO:0008270">
    <property type="term" value="F:zinc ion binding"/>
    <property type="evidence" value="ECO:0007669"/>
    <property type="project" value="TreeGrafter"/>
</dbReference>
<protein>
    <recommendedName>
        <fullName evidence="9">Ferric uptake regulation protein</fullName>
    </recommendedName>
</protein>
<dbReference type="Pfam" id="PF01475">
    <property type="entry name" value="FUR"/>
    <property type="match status" value="1"/>
</dbReference>
<evidence type="ECO:0000256" key="5">
    <source>
        <dbReference type="ARBA" id="ARBA00023125"/>
    </source>
</evidence>
<gene>
    <name evidence="9" type="primary">fur</name>
    <name evidence="10" type="ORF">AAIA72_13095</name>
</gene>
<evidence type="ECO:0000256" key="3">
    <source>
        <dbReference type="ARBA" id="ARBA00022833"/>
    </source>
</evidence>
<keyword evidence="7 9" id="KW-0479">Metal-binding</keyword>
<accession>A0AB39UUQ6</accession>
<comment type="cofactor">
    <cofactor evidence="7">
        <name>Zn(2+)</name>
        <dbReference type="ChEBI" id="CHEBI:29105"/>
    </cofactor>
    <text evidence="7">Binds 1 zinc ion per subunit.</text>
</comment>
<keyword evidence="8 9" id="KW-0408">Iron</keyword>
<organism evidence="10">
    <name type="scientific">Thermohahella caldifontis</name>
    <dbReference type="NCBI Taxonomy" id="3142973"/>
    <lineage>
        <taxon>Bacteria</taxon>
        <taxon>Pseudomonadati</taxon>
        <taxon>Pseudomonadota</taxon>
        <taxon>Gammaproteobacteria</taxon>
        <taxon>Oceanospirillales</taxon>
        <taxon>Hahellaceae</taxon>
        <taxon>Thermohahella</taxon>
    </lineage>
</organism>
<evidence type="ECO:0000256" key="1">
    <source>
        <dbReference type="ARBA" id="ARBA00007957"/>
    </source>
</evidence>
<dbReference type="SUPFAM" id="SSF46785">
    <property type="entry name" value="Winged helix' DNA-binding domain"/>
    <property type="match status" value="1"/>
</dbReference>
<proteinExistence type="inferred from homology"/>
<dbReference type="InterPro" id="IPR002481">
    <property type="entry name" value="FUR"/>
</dbReference>
<dbReference type="GO" id="GO:1900376">
    <property type="term" value="P:regulation of secondary metabolite biosynthetic process"/>
    <property type="evidence" value="ECO:0007669"/>
    <property type="project" value="TreeGrafter"/>
</dbReference>
<dbReference type="EMBL" id="CP154858">
    <property type="protein sequence ID" value="XDT71734.1"/>
    <property type="molecule type" value="Genomic_DNA"/>
</dbReference>
<feature type="binding site" evidence="7">
    <location>
        <position position="113"/>
    </location>
    <ligand>
        <name>Zn(2+)</name>
        <dbReference type="ChEBI" id="CHEBI:29105"/>
    </ligand>
</feature>
<dbReference type="GO" id="GO:0003700">
    <property type="term" value="F:DNA-binding transcription factor activity"/>
    <property type="evidence" value="ECO:0007669"/>
    <property type="project" value="UniProtKB-UniRule"/>
</dbReference>
<feature type="binding site" evidence="7">
    <location>
        <position position="110"/>
    </location>
    <ligand>
        <name>Zn(2+)</name>
        <dbReference type="ChEBI" id="CHEBI:29105"/>
    </ligand>
</feature>
<keyword evidence="2 9" id="KW-0678">Repressor</keyword>
<dbReference type="GO" id="GO:0005829">
    <property type="term" value="C:cytosol"/>
    <property type="evidence" value="ECO:0007669"/>
    <property type="project" value="TreeGrafter"/>
</dbReference>
<comment type="similarity">
    <text evidence="1 9">Belongs to the Fur family.</text>
</comment>
<dbReference type="CDD" id="cd07153">
    <property type="entry name" value="Fur_like"/>
    <property type="match status" value="1"/>
</dbReference>
<keyword evidence="9" id="KW-0963">Cytoplasm</keyword>
<evidence type="ECO:0000256" key="4">
    <source>
        <dbReference type="ARBA" id="ARBA00023015"/>
    </source>
</evidence>
<dbReference type="InterPro" id="IPR043135">
    <property type="entry name" value="Fur_C"/>
</dbReference>
<comment type="cofactor">
    <cofactor evidence="8">
        <name>Mn(2+)</name>
        <dbReference type="ChEBI" id="CHEBI:29035"/>
    </cofactor>
    <cofactor evidence="8">
        <name>Fe(2+)</name>
        <dbReference type="ChEBI" id="CHEBI:29033"/>
    </cofactor>
    <text evidence="8">Binds 1 Mn(2+) or Fe(2+) ion per subunit.</text>
</comment>
<keyword evidence="5 9" id="KW-0238">DNA-binding</keyword>
<dbReference type="Gene3D" id="3.30.1490.190">
    <property type="match status" value="1"/>
</dbReference>
<evidence type="ECO:0000256" key="9">
    <source>
        <dbReference type="RuleBase" id="RU364037"/>
    </source>
</evidence>
<feature type="binding site" evidence="8">
    <location>
        <position position="125"/>
    </location>
    <ligand>
        <name>Fe cation</name>
        <dbReference type="ChEBI" id="CHEBI:24875"/>
    </ligand>
</feature>
<dbReference type="KEGG" id="tcd:AAIA72_13095"/>
<dbReference type="GO" id="GO:0000976">
    <property type="term" value="F:transcription cis-regulatory region binding"/>
    <property type="evidence" value="ECO:0007669"/>
    <property type="project" value="TreeGrafter"/>
</dbReference>
<dbReference type="AlphaFoldDB" id="A0AB39UUQ6"/>
<keyword evidence="4 9" id="KW-0805">Transcription regulation</keyword>
<evidence type="ECO:0000256" key="8">
    <source>
        <dbReference type="PIRSR" id="PIRSR602481-2"/>
    </source>
</evidence>
<dbReference type="PANTHER" id="PTHR33202">
    <property type="entry name" value="ZINC UPTAKE REGULATION PROTEIN"/>
    <property type="match status" value="1"/>
</dbReference>
<feature type="binding site" evidence="7">
    <location>
        <position position="150"/>
    </location>
    <ligand>
        <name>Zn(2+)</name>
        <dbReference type="ChEBI" id="CHEBI:29105"/>
    </ligand>
</feature>
<evidence type="ECO:0000256" key="7">
    <source>
        <dbReference type="PIRSR" id="PIRSR602481-1"/>
    </source>
</evidence>
<comment type="subunit">
    <text evidence="9">Homodimer.</text>
</comment>
<sequence>MTTGCDAPDHEHCITSALSRAEDLCRARGARLTPLRRDILRRVWASHDPVRAYDLIEAMNQAGQKTAPPTVYRSLDFLVQHGLVHKLASINAYMGCCEPEQPHRGCFLICSHCQSAREIQSDALERAMAQASREEGYDVSHATLEITGICRACRDAATP</sequence>
<feature type="binding site" evidence="7">
    <location>
        <position position="153"/>
    </location>
    <ligand>
        <name>Zn(2+)</name>
        <dbReference type="ChEBI" id="CHEBI:29105"/>
    </ligand>
</feature>
<evidence type="ECO:0000313" key="10">
    <source>
        <dbReference type="EMBL" id="XDT71734.1"/>
    </source>
</evidence>